<feature type="region of interest" description="Disordered" evidence="1">
    <location>
        <begin position="437"/>
        <end position="482"/>
    </location>
</feature>
<organism evidence="2 3">
    <name type="scientific">Batrachochytrium salamandrivorans</name>
    <dbReference type="NCBI Taxonomy" id="1357716"/>
    <lineage>
        <taxon>Eukaryota</taxon>
        <taxon>Fungi</taxon>
        <taxon>Fungi incertae sedis</taxon>
        <taxon>Chytridiomycota</taxon>
        <taxon>Chytridiomycota incertae sedis</taxon>
        <taxon>Chytridiomycetes</taxon>
        <taxon>Rhizophydiales</taxon>
        <taxon>Rhizophydiales incertae sedis</taxon>
        <taxon>Batrachochytrium</taxon>
    </lineage>
</organism>
<evidence type="ECO:0000313" key="3">
    <source>
        <dbReference type="Proteomes" id="UP001648503"/>
    </source>
</evidence>
<feature type="region of interest" description="Disordered" evidence="1">
    <location>
        <begin position="58"/>
        <end position="82"/>
    </location>
</feature>
<evidence type="ECO:0000313" key="2">
    <source>
        <dbReference type="EMBL" id="KAH6598717.1"/>
    </source>
</evidence>
<gene>
    <name evidence="2" type="ORF">BASA50_003752</name>
</gene>
<keyword evidence="3" id="KW-1185">Reference proteome</keyword>
<feature type="compositionally biased region" description="Polar residues" evidence="1">
    <location>
        <begin position="61"/>
        <end position="74"/>
    </location>
</feature>
<evidence type="ECO:0008006" key="4">
    <source>
        <dbReference type="Google" id="ProtNLM"/>
    </source>
</evidence>
<dbReference type="EMBL" id="JAFCIX010000102">
    <property type="protein sequence ID" value="KAH6598717.1"/>
    <property type="molecule type" value="Genomic_DNA"/>
</dbReference>
<reference evidence="2 3" key="1">
    <citation type="submission" date="2021-02" db="EMBL/GenBank/DDBJ databases">
        <title>Variation within the Batrachochytrium salamandrivorans European outbreak.</title>
        <authorList>
            <person name="Kelly M."/>
            <person name="Pasmans F."/>
            <person name="Shea T.P."/>
            <person name="Munoz J.F."/>
            <person name="Carranza S."/>
            <person name="Cuomo C.A."/>
            <person name="Martel A."/>
        </authorList>
    </citation>
    <scope>NUCLEOTIDE SEQUENCE [LARGE SCALE GENOMIC DNA]</scope>
    <source>
        <strain evidence="2 3">AMFP18/2</strain>
    </source>
</reference>
<evidence type="ECO:0000256" key="1">
    <source>
        <dbReference type="SAM" id="MobiDB-lite"/>
    </source>
</evidence>
<protein>
    <recommendedName>
        <fullName evidence="4">RING-type domain-containing protein</fullName>
    </recommendedName>
</protein>
<comment type="caution">
    <text evidence="2">The sequence shown here is derived from an EMBL/GenBank/DDBJ whole genome shotgun (WGS) entry which is preliminary data.</text>
</comment>
<name>A0ABQ8FIC7_9FUNG</name>
<sequence>MRSTTISPLHRVRTRSMLAALSAPDTTGSDASTAIAASITAVGSSTTTNFTTEAAEIMDTGGNSTGRSISSTAKRSPAKRRRLSPQALTMNTTTNIMADQDIPIEAEHHIGKREPPSQEISAATIPMVCVESLCNREVAIRGNSPLHIRQSHASSSHSVADIKLDTISDVKSDMLTDTSLISHADVFSIPPAPGVLLLSADITTAGCHLTPDDMPPIKDPFMQTPSASFEDHHTIINTKSSSKPIIDIPICDLPASQEYTSDMAVQSSPSLSIPSDFERSLNCFNSSGAAHIHIASPSTSLPLPTSTTVIPLATTPEVDTVVTVPETPTPVKTVQETAPNSRQNCTLEPICLDLTLAPYPQSHLTPPQEYIVSSPHPSLRSTDEDVLEIQPIYLKQDPSCHPSTLGDFSQPTSAEASGLAEFQTLIPSTLSVNASTVTTTTSTTTPPRSSLEPPDNIVTTSTDSSSVISLFPPSSPSSADSLTSIPSRCAVSAIVVDCTGDDLLGPSHEIVDLTDDSIPWQSNVSIFQQDAISCTHHIEATVSPSSFVSRPLRPRGLPSTQYSPDDIEIVRVVEPPPHVAASTSNMFTVQDNTDYMQQPAGVWGPYIQISQSARTAGLLPYEIGARNDQFLEPFDSDLLGPSSTSLIDFTDISNNRRVQIRCPPQVSSTYPDGSTVYTGSIAGSTQSIPNSRGMQPQSSQAIVRQPNAPYHRYLPRYTEYPQQQNPSVQSTQISSIIIPSPEPPAPPASLKCAVCLTLAGPTTALSSTVCGHIFCESNQTHETWKSANRAASARLSCLVPIDSCSTVPVQPTTGPDLLRHLRLHRGAKYIHSPHSDQVHSDPESPHVCKVFIRADEYVCHLLHFLLHRSNESESLAKTPNIHTKN</sequence>
<dbReference type="Proteomes" id="UP001648503">
    <property type="component" value="Unassembled WGS sequence"/>
</dbReference>
<accession>A0ABQ8FIC7</accession>
<proteinExistence type="predicted"/>